<name>A0A4R8MXY7_LEPME</name>
<reference evidence="2 3" key="1">
    <citation type="submission" date="2019-03" db="EMBL/GenBank/DDBJ databases">
        <title>Genomic Encyclopedia of Archaeal and Bacterial Type Strains, Phase II (KMG-II): from individual species to whole genera.</title>
        <authorList>
            <person name="Goeker M."/>
        </authorList>
    </citation>
    <scope>NUCLEOTIDE SEQUENCE [LARGE SCALE GENOMIC DNA]</scope>
    <source>
        <strain evidence="2 3">DSM 21537</strain>
    </source>
</reference>
<dbReference type="EMBL" id="SORO01000001">
    <property type="protein sequence ID" value="TDY72342.1"/>
    <property type="molecule type" value="Genomic_DNA"/>
</dbReference>
<feature type="chain" id="PRO_5020191004" evidence="1">
    <location>
        <begin position="20"/>
        <end position="195"/>
    </location>
</feature>
<comment type="caution">
    <text evidence="2">The sequence shown here is derived from an EMBL/GenBank/DDBJ whole genome shotgun (WGS) entry which is preliminary data.</text>
</comment>
<dbReference type="OrthoDB" id="327125at2"/>
<organism evidence="2 3">
    <name type="scientific">Leptospira meyeri</name>
    <dbReference type="NCBI Taxonomy" id="29508"/>
    <lineage>
        <taxon>Bacteria</taxon>
        <taxon>Pseudomonadati</taxon>
        <taxon>Spirochaetota</taxon>
        <taxon>Spirochaetia</taxon>
        <taxon>Leptospirales</taxon>
        <taxon>Leptospiraceae</taxon>
        <taxon>Leptospira</taxon>
    </lineage>
</organism>
<evidence type="ECO:0000313" key="2">
    <source>
        <dbReference type="EMBL" id="TDY72342.1"/>
    </source>
</evidence>
<feature type="signal peptide" evidence="1">
    <location>
        <begin position="1"/>
        <end position="19"/>
    </location>
</feature>
<keyword evidence="3" id="KW-1185">Reference proteome</keyword>
<dbReference type="Proteomes" id="UP000294684">
    <property type="component" value="Unassembled WGS sequence"/>
</dbReference>
<dbReference type="RefSeq" id="WP_004785098.1">
    <property type="nucleotide sequence ID" value="NZ_RQGE01000030.1"/>
</dbReference>
<accession>A0A4R8MXY7</accession>
<proteinExistence type="predicted"/>
<evidence type="ECO:0000256" key="1">
    <source>
        <dbReference type="SAM" id="SignalP"/>
    </source>
</evidence>
<protein>
    <submittedName>
        <fullName evidence="2">Uncharacterized protein DUF1318</fullName>
    </submittedName>
</protein>
<dbReference type="AlphaFoldDB" id="A0A4R8MXY7"/>
<dbReference type="STRING" id="1193051.LEP1GSC017_2622"/>
<keyword evidence="1" id="KW-0732">Signal</keyword>
<sequence>MKRLIILSLLLGCKSFLNLKVPPITITNAQTAAEKQMVGEDRELEKEGWMIASIQSSSNGRSNREKMATEDSDPDIKAHRIRLNYLMPELKRYKMHGIVGETPVGLVKLNPLASGLPSYAQYEIPAKRKRVEDVVLFINESRKIIWEKEILNQKKKGKKEEELIQFKQTLLDEYYKSVSAGEYYETINGRWEKFQ</sequence>
<gene>
    <name evidence="2" type="ORF">CLV96_1333</name>
</gene>
<evidence type="ECO:0000313" key="3">
    <source>
        <dbReference type="Proteomes" id="UP000294684"/>
    </source>
</evidence>
<dbReference type="GeneID" id="79826655"/>